<evidence type="ECO:0000256" key="2">
    <source>
        <dbReference type="ARBA" id="ARBA00022989"/>
    </source>
</evidence>
<keyword evidence="2 4" id="KW-1133">Transmembrane helix</keyword>
<evidence type="ECO:0000259" key="5">
    <source>
        <dbReference type="PROSITE" id="PS50850"/>
    </source>
</evidence>
<feature type="transmembrane region" description="Helical" evidence="4">
    <location>
        <begin position="172"/>
        <end position="191"/>
    </location>
</feature>
<evidence type="ECO:0000256" key="1">
    <source>
        <dbReference type="ARBA" id="ARBA00022692"/>
    </source>
</evidence>
<dbReference type="Proteomes" id="UP000289184">
    <property type="component" value="Unassembled WGS sequence"/>
</dbReference>
<protein>
    <recommendedName>
        <fullName evidence="5">Major facilitator superfamily (MFS) profile domain-containing protein</fullName>
    </recommendedName>
</protein>
<dbReference type="GO" id="GO:0005886">
    <property type="term" value="C:plasma membrane"/>
    <property type="evidence" value="ECO:0007669"/>
    <property type="project" value="TreeGrafter"/>
</dbReference>
<feature type="transmembrane region" description="Helical" evidence="4">
    <location>
        <begin position="12"/>
        <end position="32"/>
    </location>
</feature>
<dbReference type="SUPFAM" id="SSF103473">
    <property type="entry name" value="MFS general substrate transporter"/>
    <property type="match status" value="1"/>
</dbReference>
<feature type="transmembrane region" description="Helical" evidence="4">
    <location>
        <begin position="385"/>
        <end position="403"/>
    </location>
</feature>
<evidence type="ECO:0000313" key="7">
    <source>
        <dbReference type="Proteomes" id="UP000289184"/>
    </source>
</evidence>
<dbReference type="PANTHER" id="PTHR23521">
    <property type="entry name" value="TRANSPORTER MFS SUPERFAMILY"/>
    <property type="match status" value="1"/>
</dbReference>
<feature type="transmembrane region" description="Helical" evidence="4">
    <location>
        <begin position="230"/>
        <end position="251"/>
    </location>
</feature>
<dbReference type="InterPro" id="IPR020846">
    <property type="entry name" value="MFS_dom"/>
</dbReference>
<evidence type="ECO:0000313" key="6">
    <source>
        <dbReference type="EMBL" id="SSW65804.1"/>
    </source>
</evidence>
<reference evidence="6 7" key="1">
    <citation type="submission" date="2018-07" db="EMBL/GenBank/DDBJ databases">
        <authorList>
            <person name="Peeters C."/>
        </authorList>
    </citation>
    <scope>NUCLEOTIDE SEQUENCE [LARGE SCALE GENOMIC DNA]</scope>
    <source>
        <strain evidence="6 7">LMG 3411</strain>
    </source>
</reference>
<keyword evidence="3 4" id="KW-0472">Membrane</keyword>
<keyword evidence="7" id="KW-1185">Reference proteome</keyword>
<dbReference type="PANTHER" id="PTHR23521:SF3">
    <property type="entry name" value="MFS TRANSPORTER"/>
    <property type="match status" value="1"/>
</dbReference>
<dbReference type="EMBL" id="UFQB01000007">
    <property type="protein sequence ID" value="SSW65804.1"/>
    <property type="molecule type" value="Genomic_DNA"/>
</dbReference>
<feature type="transmembrane region" description="Helical" evidence="4">
    <location>
        <begin position="263"/>
        <end position="285"/>
    </location>
</feature>
<feature type="domain" description="Major facilitator superfamily (MFS) profile" evidence="5">
    <location>
        <begin position="1"/>
        <end position="409"/>
    </location>
</feature>
<dbReference type="AlphaFoldDB" id="A0A446CD73"/>
<feature type="transmembrane region" description="Helical" evidence="4">
    <location>
        <begin position="292"/>
        <end position="313"/>
    </location>
</feature>
<feature type="transmembrane region" description="Helical" evidence="4">
    <location>
        <begin position="52"/>
        <end position="73"/>
    </location>
</feature>
<dbReference type="PROSITE" id="PS50850">
    <property type="entry name" value="MFS"/>
    <property type="match status" value="1"/>
</dbReference>
<evidence type="ECO:0000256" key="3">
    <source>
        <dbReference type="ARBA" id="ARBA00023136"/>
    </source>
</evidence>
<proteinExistence type="predicted"/>
<dbReference type="InterPro" id="IPR036259">
    <property type="entry name" value="MFS_trans_sf"/>
</dbReference>
<dbReference type="Pfam" id="PF07690">
    <property type="entry name" value="MFS_1"/>
    <property type="match status" value="1"/>
</dbReference>
<evidence type="ECO:0000256" key="4">
    <source>
        <dbReference type="SAM" id="Phobius"/>
    </source>
</evidence>
<feature type="transmembrane region" description="Helical" evidence="4">
    <location>
        <begin position="351"/>
        <end position="373"/>
    </location>
</feature>
<dbReference type="Gene3D" id="1.20.1250.20">
    <property type="entry name" value="MFS general substrate transporter like domains"/>
    <property type="match status" value="1"/>
</dbReference>
<feature type="transmembrane region" description="Helical" evidence="4">
    <location>
        <begin position="140"/>
        <end position="160"/>
    </location>
</feature>
<organism evidence="6 7">
    <name type="scientific">Achromobacter agilis</name>
    <dbReference type="NCBI Taxonomy" id="1353888"/>
    <lineage>
        <taxon>Bacteria</taxon>
        <taxon>Pseudomonadati</taxon>
        <taxon>Pseudomonadota</taxon>
        <taxon>Betaproteobacteria</taxon>
        <taxon>Burkholderiales</taxon>
        <taxon>Alcaligenaceae</taxon>
        <taxon>Achromobacter</taxon>
    </lineage>
</organism>
<dbReference type="InterPro" id="IPR011701">
    <property type="entry name" value="MFS"/>
</dbReference>
<name>A0A446CD73_9BURK</name>
<feature type="transmembrane region" description="Helical" evidence="4">
    <location>
        <begin position="85"/>
        <end position="104"/>
    </location>
</feature>
<sequence length="409" mass="42376">MKATSPSLETNRWLRPSAVIAVAQLLGTSLWFSANSAAPDLAISWNITASDIGWLTSAVQAGFIAGTLILAIFGLADRYPASRVFALSTALGAVFNGLFALAAHGLGDAMAYRFLVGLSLAGIYPLGMKLIVSWEPARTGMALAQLVAMLTLGTALPHLLRELGAGLPWQSVVLASSALAVAGGLMILKLGDGPFLPARRPRDAADSAAAPARLNVLSAFKVRKFRASAWGYFGHMWELYAFWTVVPVLVARTDLASFLPFTGIPGISFAVIAVGALGCILGGLVSRRHGSAPVALGALCLSGLSGAIFALSWHALPAAAMMALLILWGASVVADSPQFSALSARNCPPEIVGSALAIQNSIGFAITVVSIALTTSVLEKIGLDAAWVLVPGPVIGLLGYVLTARTIHD</sequence>
<gene>
    <name evidence="6" type="ORF">AGI3411_02252</name>
</gene>
<dbReference type="GO" id="GO:0022857">
    <property type="term" value="F:transmembrane transporter activity"/>
    <property type="evidence" value="ECO:0007669"/>
    <property type="project" value="InterPro"/>
</dbReference>
<feature type="transmembrane region" description="Helical" evidence="4">
    <location>
        <begin position="110"/>
        <end position="128"/>
    </location>
</feature>
<keyword evidence="1 4" id="KW-0812">Transmembrane</keyword>
<accession>A0A446CD73</accession>